<reference evidence="2 3" key="1">
    <citation type="submission" date="2023-05" db="EMBL/GenBank/DDBJ databases">
        <title>Draft genome sequence of Streptomyces sp. B-S-A6 isolated from a cave soil in Thailand.</title>
        <authorList>
            <person name="Chamroensaksri N."/>
            <person name="Muangham S."/>
        </authorList>
    </citation>
    <scope>NUCLEOTIDE SEQUENCE [LARGE SCALE GENOMIC DNA]</scope>
    <source>
        <strain evidence="2 3">B-S-A6</strain>
    </source>
</reference>
<dbReference type="Proteomes" id="UP001223978">
    <property type="component" value="Unassembled WGS sequence"/>
</dbReference>
<dbReference type="PANTHER" id="PTHR39173:SF1">
    <property type="entry name" value="ACETYLTRANSFERASE"/>
    <property type="match status" value="1"/>
</dbReference>
<evidence type="ECO:0000259" key="1">
    <source>
        <dbReference type="PROSITE" id="PS51186"/>
    </source>
</evidence>
<dbReference type="PROSITE" id="PS51186">
    <property type="entry name" value="GNAT"/>
    <property type="match status" value="1"/>
</dbReference>
<dbReference type="PANTHER" id="PTHR39173">
    <property type="entry name" value="ACETYLTRANSFERASE"/>
    <property type="match status" value="1"/>
</dbReference>
<evidence type="ECO:0000313" key="2">
    <source>
        <dbReference type="EMBL" id="MDI3408571.1"/>
    </source>
</evidence>
<name>A0ABT6SK58_9ACTN</name>
<keyword evidence="2" id="KW-0808">Transferase</keyword>
<gene>
    <name evidence="2" type="ORF">QIS96_32730</name>
</gene>
<accession>A0ABT6SK58</accession>
<dbReference type="EC" id="2.3.1.-" evidence="2"/>
<dbReference type="RefSeq" id="WP_282546455.1">
    <property type="nucleotide sequence ID" value="NZ_JASCIQ010000048.1"/>
</dbReference>
<dbReference type="GO" id="GO:0016746">
    <property type="term" value="F:acyltransferase activity"/>
    <property type="evidence" value="ECO:0007669"/>
    <property type="project" value="UniProtKB-KW"/>
</dbReference>
<dbReference type="EMBL" id="JASCIQ010000048">
    <property type="protein sequence ID" value="MDI3408571.1"/>
    <property type="molecule type" value="Genomic_DNA"/>
</dbReference>
<sequence length="170" mass="18727">MAELTVPDVRFRVSFLEAMREFADDAFAGRTLARELAEHGDSWHDADGFARYVAAVRSDSEADCYWWVDGDAFLGRIRIRRRITSPADDLAGHIGYGVRPGARRRGHATGMLRAVLLHAADLGIDPALVTCDTANTGSRKVIEAAGGVLEDERDGKLRYWVPTGRIQSGR</sequence>
<evidence type="ECO:0000313" key="3">
    <source>
        <dbReference type="Proteomes" id="UP001223978"/>
    </source>
</evidence>
<keyword evidence="3" id="KW-1185">Reference proteome</keyword>
<keyword evidence="2" id="KW-0012">Acyltransferase</keyword>
<organism evidence="2 3">
    <name type="scientific">Streptomyces cavernicola</name>
    <dbReference type="NCBI Taxonomy" id="3043613"/>
    <lineage>
        <taxon>Bacteria</taxon>
        <taxon>Bacillati</taxon>
        <taxon>Actinomycetota</taxon>
        <taxon>Actinomycetes</taxon>
        <taxon>Kitasatosporales</taxon>
        <taxon>Streptomycetaceae</taxon>
        <taxon>Streptomyces</taxon>
    </lineage>
</organism>
<feature type="domain" description="N-acetyltransferase" evidence="1">
    <location>
        <begin position="4"/>
        <end position="164"/>
    </location>
</feature>
<protein>
    <submittedName>
        <fullName evidence="2">GNAT family N-acetyltransferase</fullName>
        <ecNumber evidence="2">2.3.1.-</ecNumber>
    </submittedName>
</protein>
<comment type="caution">
    <text evidence="2">The sequence shown here is derived from an EMBL/GenBank/DDBJ whole genome shotgun (WGS) entry which is preliminary data.</text>
</comment>
<dbReference type="Gene3D" id="3.40.630.30">
    <property type="match status" value="1"/>
</dbReference>
<dbReference type="InterPro" id="IPR016181">
    <property type="entry name" value="Acyl_CoA_acyltransferase"/>
</dbReference>
<proteinExistence type="predicted"/>
<dbReference type="Pfam" id="PF13302">
    <property type="entry name" value="Acetyltransf_3"/>
    <property type="match status" value="1"/>
</dbReference>
<dbReference type="SUPFAM" id="SSF55729">
    <property type="entry name" value="Acyl-CoA N-acyltransferases (Nat)"/>
    <property type="match status" value="1"/>
</dbReference>
<dbReference type="InterPro" id="IPR000182">
    <property type="entry name" value="GNAT_dom"/>
</dbReference>